<evidence type="ECO:0000256" key="1">
    <source>
        <dbReference type="SAM" id="Coils"/>
    </source>
</evidence>
<reference evidence="2 3" key="1">
    <citation type="submission" date="2020-02" db="EMBL/GenBank/DDBJ databases">
        <authorList>
            <person name="Zheng R.K."/>
            <person name="Sun C.M."/>
        </authorList>
    </citation>
    <scope>NUCLEOTIDE SEQUENCE [LARGE SCALE GENOMIC DNA]</scope>
    <source>
        <strain evidence="3">zrk23</strain>
    </source>
</reference>
<accession>A0A6G6Y517</accession>
<protein>
    <submittedName>
        <fullName evidence="2">Uncharacterized protein</fullName>
    </submittedName>
</protein>
<dbReference type="Proteomes" id="UP000501568">
    <property type="component" value="Chromosome"/>
</dbReference>
<dbReference type="AlphaFoldDB" id="A0A6G6Y517"/>
<name>A0A6G6Y517_9SPHN</name>
<keyword evidence="3" id="KW-1185">Reference proteome</keyword>
<proteinExistence type="predicted"/>
<gene>
    <name evidence="2" type="ORF">G5C33_09235</name>
</gene>
<evidence type="ECO:0000313" key="3">
    <source>
        <dbReference type="Proteomes" id="UP000501568"/>
    </source>
</evidence>
<keyword evidence="1" id="KW-0175">Coiled coil</keyword>
<sequence>MPHTDMDDAVLDLLIDLMAELETVEDSLRVMRERAAALSTKLASR</sequence>
<evidence type="ECO:0000313" key="2">
    <source>
        <dbReference type="EMBL" id="QIG79941.1"/>
    </source>
</evidence>
<organism evidence="2 3">
    <name type="scientific">Stakelama tenebrarum</name>
    <dbReference type="NCBI Taxonomy" id="2711215"/>
    <lineage>
        <taxon>Bacteria</taxon>
        <taxon>Pseudomonadati</taxon>
        <taxon>Pseudomonadota</taxon>
        <taxon>Alphaproteobacteria</taxon>
        <taxon>Sphingomonadales</taxon>
        <taxon>Sphingomonadaceae</taxon>
        <taxon>Stakelama</taxon>
    </lineage>
</organism>
<feature type="coiled-coil region" evidence="1">
    <location>
        <begin position="14"/>
        <end position="41"/>
    </location>
</feature>
<dbReference type="EMBL" id="CP049109">
    <property type="protein sequence ID" value="QIG79941.1"/>
    <property type="molecule type" value="Genomic_DNA"/>
</dbReference>
<dbReference type="KEGG" id="spzr:G5C33_09235"/>